<organism evidence="2 3">
    <name type="scientific">Pyxidicoccus parkwayensis</name>
    <dbReference type="NCBI Taxonomy" id="2813578"/>
    <lineage>
        <taxon>Bacteria</taxon>
        <taxon>Pseudomonadati</taxon>
        <taxon>Myxococcota</taxon>
        <taxon>Myxococcia</taxon>
        <taxon>Myxococcales</taxon>
        <taxon>Cystobacterineae</taxon>
        <taxon>Myxococcaceae</taxon>
        <taxon>Pyxidicoccus</taxon>
    </lineage>
</organism>
<dbReference type="EMBL" id="CP071090">
    <property type="protein sequence ID" value="QSQ19078.1"/>
    <property type="molecule type" value="Genomic_DNA"/>
</dbReference>
<accession>A0ABX7NKY2</accession>
<evidence type="ECO:0000256" key="1">
    <source>
        <dbReference type="SAM" id="SignalP"/>
    </source>
</evidence>
<proteinExistence type="predicted"/>
<name>A0ABX7NKY2_9BACT</name>
<protein>
    <recommendedName>
        <fullName evidence="4">Porin</fullName>
    </recommendedName>
</protein>
<feature type="chain" id="PRO_5047309888" description="Porin" evidence="1">
    <location>
        <begin position="25"/>
        <end position="409"/>
    </location>
</feature>
<dbReference type="Pfam" id="PF19577">
    <property type="entry name" value="DcaP"/>
    <property type="match status" value="1"/>
</dbReference>
<evidence type="ECO:0000313" key="2">
    <source>
        <dbReference type="EMBL" id="QSQ19078.1"/>
    </source>
</evidence>
<dbReference type="Proteomes" id="UP000662747">
    <property type="component" value="Chromosome"/>
</dbReference>
<dbReference type="RefSeq" id="WP_206720666.1">
    <property type="nucleotide sequence ID" value="NZ_CP071090.1"/>
</dbReference>
<feature type="signal peptide" evidence="1">
    <location>
        <begin position="1"/>
        <end position="24"/>
    </location>
</feature>
<dbReference type="InterPro" id="IPR045748">
    <property type="entry name" value="DcaP"/>
</dbReference>
<keyword evidence="3" id="KW-1185">Reference proteome</keyword>
<keyword evidence="1" id="KW-0732">Signal</keyword>
<reference evidence="2 3" key="1">
    <citation type="submission" date="2021-02" db="EMBL/GenBank/DDBJ databases">
        <title>De Novo genome assembly of isolated myxobacteria.</title>
        <authorList>
            <person name="Stevens D.C."/>
        </authorList>
    </citation>
    <scope>NUCLEOTIDE SEQUENCE [LARGE SCALE GENOMIC DNA]</scope>
    <source>
        <strain evidence="3">SCPEA02</strain>
    </source>
</reference>
<dbReference type="SUPFAM" id="SSF56935">
    <property type="entry name" value="Porins"/>
    <property type="match status" value="1"/>
</dbReference>
<gene>
    <name evidence="2" type="ORF">JY651_27420</name>
</gene>
<sequence>MRIVGWAVTGLLVLGSLCALPASAQEEEKPSGLRLEVYGFAMVDTGYNFGTIDPDWFDVVRPTKLPSFDGEFGGEGRTFFGVRQSRFGLKSYAPTALGELKVHLEAELFGVGDDAGKTTFRLRHAFGELGQFGGGQTWSGFMDPDVFPNSIEYWGPSGMVLFRNAQIRWRPLQGMHEVHVSIESPGGSADLDKFAQSLELEGVTSRFPTPDLVAHYKYSGAFGHVQLAGILRYLKWDDLGTDAMDLSGDAVGWGVNLSSNIKFPWKKALLRLQVVYGSAIENYMNDAGADIAVKTNPESATRPLEGQALDVLGTVAFLDLTWAPWLTSTLGHSYVDVRNSNGQGDTAFSAGHYALANVLFHPTEDFLLGPEVQWGQRRNHRGGYVYDDFRVQFSMKYSFNHLFRFKTEE</sequence>
<evidence type="ECO:0000313" key="3">
    <source>
        <dbReference type="Proteomes" id="UP000662747"/>
    </source>
</evidence>
<evidence type="ECO:0008006" key="4">
    <source>
        <dbReference type="Google" id="ProtNLM"/>
    </source>
</evidence>